<dbReference type="Gene3D" id="3.30.1370.100">
    <property type="entry name" value="MutL, C-terminal domain, regulatory subdomain"/>
    <property type="match status" value="1"/>
</dbReference>
<dbReference type="GO" id="GO:0140664">
    <property type="term" value="F:ATP-dependent DNA damage sensor activity"/>
    <property type="evidence" value="ECO:0007669"/>
    <property type="project" value="InterPro"/>
</dbReference>
<protein>
    <submittedName>
        <fullName evidence="1">Putative dna mismatch repair protein</fullName>
    </submittedName>
</protein>
<dbReference type="InterPro" id="IPR042121">
    <property type="entry name" value="MutL_C_regsub"/>
</dbReference>
<accession>A0A1E1WYD1</accession>
<dbReference type="PANTHER" id="PTHR10073:SF47">
    <property type="entry name" value="DNA MISMATCH REPAIR PROTEIN MLH3"/>
    <property type="match status" value="1"/>
</dbReference>
<evidence type="ECO:0000313" key="1">
    <source>
        <dbReference type="EMBL" id="JAT91786.1"/>
    </source>
</evidence>
<sequence length="199" mass="22099">ENQYEARGQAKCVRSSSLKTELTVALEPNTVRRAALCEKEMRRLGIHYAVHDSSLSFTRLPVCILERDESEQRAGRPSTLASRMEELVRDHTETLLGTRHSAIALPKFLMDVLSSQACHGAIRFGSVLEKHECVKILKALSKCTLPFQCAHGRPSVTPIVDLRFLPSEEKGQQKPNLAGLCARMKQNGSNEETMIVSTA</sequence>
<dbReference type="Gene3D" id="3.30.1540.20">
    <property type="entry name" value="MutL, C-terminal domain, dimerisation subdomain"/>
    <property type="match status" value="1"/>
</dbReference>
<dbReference type="EMBL" id="GFAC01007402">
    <property type="protein sequence ID" value="JAT91786.1"/>
    <property type="molecule type" value="mRNA"/>
</dbReference>
<dbReference type="PANTHER" id="PTHR10073">
    <property type="entry name" value="DNA MISMATCH REPAIR PROTEIN MLH, PMS, MUTL"/>
    <property type="match status" value="1"/>
</dbReference>
<proteinExistence type="evidence at transcript level"/>
<dbReference type="SUPFAM" id="SSF118116">
    <property type="entry name" value="DNA mismatch repair protein MutL"/>
    <property type="match status" value="1"/>
</dbReference>
<feature type="non-terminal residue" evidence="1">
    <location>
        <position position="1"/>
    </location>
</feature>
<name>A0A1E1WYD1_9ACAR</name>
<dbReference type="GO" id="GO:0016887">
    <property type="term" value="F:ATP hydrolysis activity"/>
    <property type="evidence" value="ECO:0007669"/>
    <property type="project" value="InterPro"/>
</dbReference>
<dbReference type="GO" id="GO:0032300">
    <property type="term" value="C:mismatch repair complex"/>
    <property type="evidence" value="ECO:0007669"/>
    <property type="project" value="InterPro"/>
</dbReference>
<organism evidence="1">
    <name type="scientific">Amblyomma aureolatum</name>
    <dbReference type="NCBI Taxonomy" id="187763"/>
    <lineage>
        <taxon>Eukaryota</taxon>
        <taxon>Metazoa</taxon>
        <taxon>Ecdysozoa</taxon>
        <taxon>Arthropoda</taxon>
        <taxon>Chelicerata</taxon>
        <taxon>Arachnida</taxon>
        <taxon>Acari</taxon>
        <taxon>Parasitiformes</taxon>
        <taxon>Ixodida</taxon>
        <taxon>Ixodoidea</taxon>
        <taxon>Ixodidae</taxon>
        <taxon>Amblyomminae</taxon>
        <taxon>Amblyomma</taxon>
    </lineage>
</organism>
<dbReference type="AlphaFoldDB" id="A0A1E1WYD1"/>
<reference evidence="1" key="1">
    <citation type="journal article" date="2017" name="Front. Cell. Infect. Microbiol.">
        <title>The Distinct Transcriptional Response of the Midgut of Amblyomma sculptum and Amblyomma aureolatum Ticks to Rickettsia rickettsii Correlates to Their Differences in Susceptibility to Infection.</title>
        <authorList>
            <person name="Martins L.A."/>
            <person name="Galletti M.F.B.M."/>
            <person name="Ribeiro J.M."/>
            <person name="Fujita A."/>
            <person name="Costa F.B."/>
            <person name="Labruna M.B."/>
            <person name="Daffre S."/>
            <person name="Fogaca A.C."/>
        </authorList>
    </citation>
    <scope>NUCLEOTIDE SEQUENCE</scope>
</reference>
<dbReference type="InterPro" id="IPR038973">
    <property type="entry name" value="MutL/Mlh/Pms-like"/>
</dbReference>
<dbReference type="InterPro" id="IPR042120">
    <property type="entry name" value="MutL_C_dimsub"/>
</dbReference>
<dbReference type="GO" id="GO:0006298">
    <property type="term" value="P:mismatch repair"/>
    <property type="evidence" value="ECO:0007669"/>
    <property type="project" value="InterPro"/>
</dbReference>
<dbReference type="InterPro" id="IPR037198">
    <property type="entry name" value="MutL_C_sf"/>
</dbReference>